<dbReference type="InterPro" id="IPR011043">
    <property type="entry name" value="Gal_Oxase/kelch_b-propeller"/>
</dbReference>
<dbReference type="EMBL" id="JAMRDG010000001">
    <property type="protein sequence ID" value="KAJ3704076.1"/>
    <property type="molecule type" value="Genomic_DNA"/>
</dbReference>
<reference evidence="1 2" key="1">
    <citation type="journal article" date="2022" name="Cell">
        <title>Repeat-based holocentromeres influence genome architecture and karyotype evolution.</title>
        <authorList>
            <person name="Hofstatter P.G."/>
            <person name="Thangavel G."/>
            <person name="Lux T."/>
            <person name="Neumann P."/>
            <person name="Vondrak T."/>
            <person name="Novak P."/>
            <person name="Zhang M."/>
            <person name="Costa L."/>
            <person name="Castellani M."/>
            <person name="Scott A."/>
            <person name="Toegelov H."/>
            <person name="Fuchs J."/>
            <person name="Mata-Sucre Y."/>
            <person name="Dias Y."/>
            <person name="Vanzela A.L.L."/>
            <person name="Huettel B."/>
            <person name="Almeida C.C.S."/>
            <person name="Simkova H."/>
            <person name="Souza G."/>
            <person name="Pedrosa-Harand A."/>
            <person name="Macas J."/>
            <person name="Mayer K.F.X."/>
            <person name="Houben A."/>
            <person name="Marques A."/>
        </authorList>
    </citation>
    <scope>NUCLEOTIDE SEQUENCE [LARGE SCALE GENOMIC DNA]</scope>
    <source>
        <strain evidence="1">RhyTen1mFocal</strain>
    </source>
</reference>
<dbReference type="PANTHER" id="PTHR31672">
    <property type="entry name" value="BNACNNG10540D PROTEIN"/>
    <property type="match status" value="1"/>
</dbReference>
<evidence type="ECO:0000313" key="2">
    <source>
        <dbReference type="Proteomes" id="UP001210211"/>
    </source>
</evidence>
<name>A0AAD5ZU59_9POAL</name>
<gene>
    <name evidence="1" type="ORF">LUZ61_007781</name>
</gene>
<keyword evidence="2" id="KW-1185">Reference proteome</keyword>
<evidence type="ECO:0000313" key="1">
    <source>
        <dbReference type="EMBL" id="KAJ3704076.1"/>
    </source>
</evidence>
<dbReference type="Proteomes" id="UP001210211">
    <property type="component" value="Unassembled WGS sequence"/>
</dbReference>
<dbReference type="AlphaFoldDB" id="A0AAD5ZU59"/>
<dbReference type="SUPFAM" id="SSF50965">
    <property type="entry name" value="Galactose oxidase, central domain"/>
    <property type="match status" value="1"/>
</dbReference>
<dbReference type="InterPro" id="IPR050796">
    <property type="entry name" value="SCF_F-box_component"/>
</dbReference>
<proteinExistence type="predicted"/>
<dbReference type="Gene3D" id="2.120.10.80">
    <property type="entry name" value="Kelch-type beta propeller"/>
    <property type="match status" value="1"/>
</dbReference>
<comment type="caution">
    <text evidence="1">The sequence shown here is derived from an EMBL/GenBank/DDBJ whole genome shotgun (WGS) entry which is preliminary data.</text>
</comment>
<sequence length="202" mass="23441">MLCSQVYDSRRKEWVLQGAIKGRLEVPHKVTVLNNSLYIRSCEPDQLLQFDLTSGTWNFILPMPECFRTHIFSYNQNIYLVAGQGNKDSGVLSIRVFMLDWSENHESPKWREISVLSERDETFVKFRSSIYTWIKGVRKFHAVDRNGLVCLVNTDNKIILLFDVRNRSWVLVPPCPMAPNYPCWYGHATEMGLGVWRPVGAK</sequence>
<dbReference type="PANTHER" id="PTHR31672:SF2">
    <property type="entry name" value="F-BOX DOMAIN-CONTAINING PROTEIN"/>
    <property type="match status" value="1"/>
</dbReference>
<protein>
    <submittedName>
        <fullName evidence="1">Uncharacterized protein</fullName>
    </submittedName>
</protein>
<organism evidence="1 2">
    <name type="scientific">Rhynchospora tenuis</name>
    <dbReference type="NCBI Taxonomy" id="198213"/>
    <lineage>
        <taxon>Eukaryota</taxon>
        <taxon>Viridiplantae</taxon>
        <taxon>Streptophyta</taxon>
        <taxon>Embryophyta</taxon>
        <taxon>Tracheophyta</taxon>
        <taxon>Spermatophyta</taxon>
        <taxon>Magnoliopsida</taxon>
        <taxon>Liliopsida</taxon>
        <taxon>Poales</taxon>
        <taxon>Cyperaceae</taxon>
        <taxon>Cyperoideae</taxon>
        <taxon>Rhynchosporeae</taxon>
        <taxon>Rhynchospora</taxon>
    </lineage>
</organism>
<dbReference type="InterPro" id="IPR015915">
    <property type="entry name" value="Kelch-typ_b-propeller"/>
</dbReference>
<accession>A0AAD5ZU59</accession>